<feature type="region of interest" description="Disordered" evidence="5">
    <location>
        <begin position="254"/>
        <end position="378"/>
    </location>
</feature>
<dbReference type="InterPro" id="IPR001353">
    <property type="entry name" value="Proteasome_sua/b"/>
</dbReference>
<proteinExistence type="inferred from homology"/>
<dbReference type="SUPFAM" id="SSF56235">
    <property type="entry name" value="N-terminal nucleophile aminohydrolases (Ntn hydrolases)"/>
    <property type="match status" value="2"/>
</dbReference>
<feature type="compositionally biased region" description="Low complexity" evidence="5">
    <location>
        <begin position="254"/>
        <end position="263"/>
    </location>
</feature>
<reference evidence="6 7" key="1">
    <citation type="submission" date="2017-03" db="EMBL/GenBank/DDBJ databases">
        <title>WGS assembly of Porphyra umbilicalis.</title>
        <authorList>
            <person name="Brawley S.H."/>
            <person name="Blouin N.A."/>
            <person name="Ficko-Blean E."/>
            <person name="Wheeler G.L."/>
            <person name="Lohr M."/>
            <person name="Goodson H.V."/>
            <person name="Jenkins J.W."/>
            <person name="Blaby-Haas C.E."/>
            <person name="Helliwell K.E."/>
            <person name="Chan C."/>
            <person name="Marriage T."/>
            <person name="Bhattacharya D."/>
            <person name="Klein A.S."/>
            <person name="Badis Y."/>
            <person name="Brodie J."/>
            <person name="Cao Y."/>
            <person name="Collen J."/>
            <person name="Dittami S.M."/>
            <person name="Gachon C.M."/>
            <person name="Green B.R."/>
            <person name="Karpowicz S."/>
            <person name="Kim J.W."/>
            <person name="Kudahl U."/>
            <person name="Lin S."/>
            <person name="Michel G."/>
            <person name="Mittag M."/>
            <person name="Olson B.J."/>
            <person name="Pangilinan J."/>
            <person name="Peng Y."/>
            <person name="Qiu H."/>
            <person name="Shu S."/>
            <person name="Singer J.T."/>
            <person name="Smith A.G."/>
            <person name="Sprecher B.N."/>
            <person name="Wagner V."/>
            <person name="Wang W."/>
            <person name="Wang Z.-Y."/>
            <person name="Yan J."/>
            <person name="Yarish C."/>
            <person name="Zoeuner-Riek S."/>
            <person name="Zhuang Y."/>
            <person name="Zou Y."/>
            <person name="Lindquist E.A."/>
            <person name="Grimwood J."/>
            <person name="Barry K."/>
            <person name="Rokhsar D.S."/>
            <person name="Schmutz J."/>
            <person name="Stiller J.W."/>
            <person name="Grossman A.R."/>
            <person name="Prochnik S.E."/>
        </authorList>
    </citation>
    <scope>NUCLEOTIDE SEQUENCE [LARGE SCALE GENOMIC DNA]</scope>
    <source>
        <strain evidence="6">4086291</strain>
    </source>
</reference>
<name>A0A1X6NVF7_PORUM</name>
<gene>
    <name evidence="6" type="ORF">BU14_0422s0004</name>
</gene>
<keyword evidence="4" id="KW-0378">Hydrolase</keyword>
<feature type="compositionally biased region" description="Low complexity" evidence="5">
    <location>
        <begin position="272"/>
        <end position="281"/>
    </location>
</feature>
<organism evidence="6 7">
    <name type="scientific">Porphyra umbilicalis</name>
    <name type="common">Purple laver</name>
    <name type="synonym">Red alga</name>
    <dbReference type="NCBI Taxonomy" id="2786"/>
    <lineage>
        <taxon>Eukaryota</taxon>
        <taxon>Rhodophyta</taxon>
        <taxon>Bangiophyceae</taxon>
        <taxon>Bangiales</taxon>
        <taxon>Bangiaceae</taxon>
        <taxon>Porphyra</taxon>
    </lineage>
</organism>
<dbReference type="OrthoDB" id="276825at2759"/>
<dbReference type="PANTHER" id="PTHR32194">
    <property type="entry name" value="METALLOPROTEASE TLDD"/>
    <property type="match status" value="1"/>
</dbReference>
<evidence type="ECO:0000256" key="3">
    <source>
        <dbReference type="ARBA" id="ARBA00022698"/>
    </source>
</evidence>
<dbReference type="PANTHER" id="PTHR32194:SF7">
    <property type="entry name" value="ATP-DEPENDENT PROTEASE SUBUNIT HSLV"/>
    <property type="match status" value="1"/>
</dbReference>
<dbReference type="GO" id="GO:0004298">
    <property type="term" value="F:threonine-type endopeptidase activity"/>
    <property type="evidence" value="ECO:0007669"/>
    <property type="project" value="UniProtKB-KW"/>
</dbReference>
<dbReference type="AlphaFoldDB" id="A0A1X6NVF7"/>
<dbReference type="Pfam" id="PF00227">
    <property type="entry name" value="Proteasome"/>
    <property type="match status" value="1"/>
</dbReference>
<protein>
    <submittedName>
        <fullName evidence="6">Uncharacterized protein</fullName>
    </submittedName>
</protein>
<feature type="compositionally biased region" description="Polar residues" evidence="5">
    <location>
        <begin position="333"/>
        <end position="347"/>
    </location>
</feature>
<dbReference type="InterPro" id="IPR023333">
    <property type="entry name" value="Proteasome_suB-type"/>
</dbReference>
<dbReference type="InterPro" id="IPR022281">
    <property type="entry name" value="ATP-dep_Prtase_HsIV_su"/>
</dbReference>
<feature type="region of interest" description="Disordered" evidence="5">
    <location>
        <begin position="1"/>
        <end position="40"/>
    </location>
</feature>
<dbReference type="GO" id="GO:0005839">
    <property type="term" value="C:proteasome core complex"/>
    <property type="evidence" value="ECO:0007669"/>
    <property type="project" value="InterPro"/>
</dbReference>
<sequence length="378" mass="38631">MCAARAPSPPPAGGHPRRRWRRPLPPPTPAAWGGALPSTDGRRTTTILAVRRGNTVAVIGDGQVTQGGTVMKPNARKVRRLGPGGSVIAGFAGATADAMTLLERLEGKIDAHPGQLLRAAVALAAEWRLDKYLRRLDAVLVVVDAKMSLTLTGGGDVLEPSDGIVGVGSGGTAAVAAARALVGVADDVAAATAAAGAAGEEAGGAADGAGGAGAPEMGAEEMARRAMKIAADMCVYTNDTWVTEVIVDEEGAPATAAEGGADAAAEEKEGAADALDATTDAPSPVTSDAESDGPVKPKGKKAGGERKAPRHRGSRRWAGLPSRRERKEETAKQPWTVSTRRSQATDSRNQHIKSLQRRPGEPHGHGPSVKGTAASLPW</sequence>
<dbReference type="GO" id="GO:0009376">
    <property type="term" value="C:HslUV protease complex"/>
    <property type="evidence" value="ECO:0007669"/>
    <property type="project" value="InterPro"/>
</dbReference>
<keyword evidence="3" id="KW-0888">Threonine protease</keyword>
<dbReference type="Proteomes" id="UP000218209">
    <property type="component" value="Unassembled WGS sequence"/>
</dbReference>
<dbReference type="InterPro" id="IPR029055">
    <property type="entry name" value="Ntn_hydrolases_N"/>
</dbReference>
<evidence type="ECO:0000256" key="4">
    <source>
        <dbReference type="ARBA" id="ARBA00022801"/>
    </source>
</evidence>
<comment type="similarity">
    <text evidence="1">Belongs to the peptidase T1B family. HslV subfamily.</text>
</comment>
<evidence type="ECO:0000256" key="2">
    <source>
        <dbReference type="ARBA" id="ARBA00022670"/>
    </source>
</evidence>
<dbReference type="NCBIfam" id="NF003964">
    <property type="entry name" value="PRK05456.1"/>
    <property type="match status" value="1"/>
</dbReference>
<dbReference type="NCBIfam" id="TIGR03692">
    <property type="entry name" value="ATP_dep_HslV"/>
    <property type="match status" value="1"/>
</dbReference>
<dbReference type="PROSITE" id="PS51476">
    <property type="entry name" value="PROTEASOME_BETA_2"/>
    <property type="match status" value="1"/>
</dbReference>
<dbReference type="EMBL" id="KV919051">
    <property type="protein sequence ID" value="OSX72572.1"/>
    <property type="molecule type" value="Genomic_DNA"/>
</dbReference>
<keyword evidence="7" id="KW-1185">Reference proteome</keyword>
<accession>A0A1X6NVF7</accession>
<keyword evidence="2" id="KW-0645">Protease</keyword>
<evidence type="ECO:0000256" key="5">
    <source>
        <dbReference type="SAM" id="MobiDB-lite"/>
    </source>
</evidence>
<evidence type="ECO:0000313" key="7">
    <source>
        <dbReference type="Proteomes" id="UP000218209"/>
    </source>
</evidence>
<feature type="compositionally biased region" description="Basic and acidic residues" evidence="5">
    <location>
        <begin position="322"/>
        <end position="331"/>
    </location>
</feature>
<evidence type="ECO:0000313" key="6">
    <source>
        <dbReference type="EMBL" id="OSX72572.1"/>
    </source>
</evidence>
<dbReference type="Gene3D" id="3.60.20.10">
    <property type="entry name" value="Glutamine Phosphoribosylpyrophosphate, subunit 1, domain 1"/>
    <property type="match status" value="1"/>
</dbReference>
<evidence type="ECO:0000256" key="1">
    <source>
        <dbReference type="ARBA" id="ARBA00006053"/>
    </source>
</evidence>
<dbReference type="GO" id="GO:0051603">
    <property type="term" value="P:proteolysis involved in protein catabolic process"/>
    <property type="evidence" value="ECO:0007669"/>
    <property type="project" value="InterPro"/>
</dbReference>